<dbReference type="InterPro" id="IPR001810">
    <property type="entry name" value="F-box_dom"/>
</dbReference>
<dbReference type="Pfam" id="PF12937">
    <property type="entry name" value="F-box-like"/>
    <property type="match status" value="1"/>
</dbReference>
<organism evidence="2 3">
    <name type="scientific">Collybiopsis luxurians FD-317 M1</name>
    <dbReference type="NCBI Taxonomy" id="944289"/>
    <lineage>
        <taxon>Eukaryota</taxon>
        <taxon>Fungi</taxon>
        <taxon>Dikarya</taxon>
        <taxon>Basidiomycota</taxon>
        <taxon>Agaricomycotina</taxon>
        <taxon>Agaricomycetes</taxon>
        <taxon>Agaricomycetidae</taxon>
        <taxon>Agaricales</taxon>
        <taxon>Marasmiineae</taxon>
        <taxon>Omphalotaceae</taxon>
        <taxon>Collybiopsis</taxon>
        <taxon>Collybiopsis luxurians</taxon>
    </lineage>
</organism>
<sequence length="570" mass="64905">MASSAESPNFLEIFPHEITLRILSYLDALTLVLCQSVCRFLHQTIIETADLVYAIELAIACQEDGTNPTLSYKEKLELLRNQQERWTELRWSKDIRYPMITAGLWELFGNVLAQNSLDRSLTFVQLPSAYRDIPERQWTVRPEKPAVFRDFGMDPSQDLLVLIEIPRRLVGAMSPFYHIHLQTMSTATKHPLAANSGLIPHLRPSFDPSTVYSIQISSEFLGILFHGGAILPNEFVIWEWKTGTKKLHLQSDDLLSFCFLSERHVLFSLITDAGVFELLVVDFEEEDSEKKDYSQIKNGIKFAIPRLAPLVTSLMFTIRSDPSPRWAPHSDLEAPFYASHSDEKLFVASLWLRKANVRHLTLVLTQSAFLSHLDSLGPILDLPTIPWEDWGPQATRLDESYRLNPAFDTWACYIYGTKLVLPERSIRTPGEFTVQLFDFNQRALRRAISEGGEMAYTAVTEMEKLVCDTSLCVTAPSISRAGDLFRDEVRTWLPYRWVARTVPDAPDFCSLMCSEDAVIVVDDVSRRFRVFCVRDTMLTGVFASLRTGRVVTGSFRFSLDWCCRSGATFA</sequence>
<dbReference type="HOGENOM" id="CLU_007279_3_1_1"/>
<dbReference type="InterPro" id="IPR036047">
    <property type="entry name" value="F-box-like_dom_sf"/>
</dbReference>
<dbReference type="Proteomes" id="UP000053593">
    <property type="component" value="Unassembled WGS sequence"/>
</dbReference>
<evidence type="ECO:0000259" key="1">
    <source>
        <dbReference type="PROSITE" id="PS50181"/>
    </source>
</evidence>
<dbReference type="AlphaFoldDB" id="A0A0D0BCG7"/>
<accession>A0A0D0BCG7</accession>
<evidence type="ECO:0000313" key="2">
    <source>
        <dbReference type="EMBL" id="KIK52146.1"/>
    </source>
</evidence>
<reference evidence="2 3" key="1">
    <citation type="submission" date="2014-04" db="EMBL/GenBank/DDBJ databases">
        <title>Evolutionary Origins and Diversification of the Mycorrhizal Mutualists.</title>
        <authorList>
            <consortium name="DOE Joint Genome Institute"/>
            <consortium name="Mycorrhizal Genomics Consortium"/>
            <person name="Kohler A."/>
            <person name="Kuo A."/>
            <person name="Nagy L.G."/>
            <person name="Floudas D."/>
            <person name="Copeland A."/>
            <person name="Barry K.W."/>
            <person name="Cichocki N."/>
            <person name="Veneault-Fourrey C."/>
            <person name="LaButti K."/>
            <person name="Lindquist E.A."/>
            <person name="Lipzen A."/>
            <person name="Lundell T."/>
            <person name="Morin E."/>
            <person name="Murat C."/>
            <person name="Riley R."/>
            <person name="Ohm R."/>
            <person name="Sun H."/>
            <person name="Tunlid A."/>
            <person name="Henrissat B."/>
            <person name="Grigoriev I.V."/>
            <person name="Hibbett D.S."/>
            <person name="Martin F."/>
        </authorList>
    </citation>
    <scope>NUCLEOTIDE SEQUENCE [LARGE SCALE GENOMIC DNA]</scope>
    <source>
        <strain evidence="2 3">FD-317 M1</strain>
    </source>
</reference>
<feature type="domain" description="F-box" evidence="1">
    <location>
        <begin position="8"/>
        <end position="56"/>
    </location>
</feature>
<name>A0A0D0BCG7_9AGAR</name>
<dbReference type="CDD" id="cd09917">
    <property type="entry name" value="F-box_SF"/>
    <property type="match status" value="1"/>
</dbReference>
<keyword evidence="3" id="KW-1185">Reference proteome</keyword>
<proteinExistence type="predicted"/>
<dbReference type="SUPFAM" id="SSF81383">
    <property type="entry name" value="F-box domain"/>
    <property type="match status" value="1"/>
</dbReference>
<dbReference type="EMBL" id="KN834848">
    <property type="protein sequence ID" value="KIK52146.1"/>
    <property type="molecule type" value="Genomic_DNA"/>
</dbReference>
<dbReference type="PROSITE" id="PS50181">
    <property type="entry name" value="FBOX"/>
    <property type="match status" value="1"/>
</dbReference>
<gene>
    <name evidence="2" type="ORF">GYMLUDRAFT_180465</name>
</gene>
<dbReference type="OrthoDB" id="3174109at2759"/>
<dbReference type="Gene3D" id="1.20.1280.50">
    <property type="match status" value="1"/>
</dbReference>
<protein>
    <submittedName>
        <fullName evidence="2">Unplaced genomic scaffold GYMLUscaffold_100, whole genome shotgun sequence</fullName>
    </submittedName>
</protein>
<evidence type="ECO:0000313" key="3">
    <source>
        <dbReference type="Proteomes" id="UP000053593"/>
    </source>
</evidence>